<keyword evidence="3" id="KW-1185">Reference proteome</keyword>
<feature type="transmembrane region" description="Helical" evidence="1">
    <location>
        <begin position="98"/>
        <end position="118"/>
    </location>
</feature>
<keyword evidence="1" id="KW-1133">Transmembrane helix</keyword>
<dbReference type="Proteomes" id="UP000799440">
    <property type="component" value="Unassembled WGS sequence"/>
</dbReference>
<sequence length="166" mass="18778">MISSSHIAPLSGNMDAVPAFHNLPQAYITPPMLLPVKLDMDVDVVMGHIKLCSCTRGVMHTIPPTYSFPSGLPRSHSFRCIACCSSSMLQSMLKLRSSFVAFVAFVFRCALIVVNMHVRHSSFSELELVVGYTSGLLWWSLLFYLFLWIRHLTFSSGVRCCWWMRV</sequence>
<reference evidence="2" key="1">
    <citation type="journal article" date="2020" name="Stud. Mycol.">
        <title>101 Dothideomycetes genomes: a test case for predicting lifestyles and emergence of pathogens.</title>
        <authorList>
            <person name="Haridas S."/>
            <person name="Albert R."/>
            <person name="Binder M."/>
            <person name="Bloem J."/>
            <person name="Labutti K."/>
            <person name="Salamov A."/>
            <person name="Andreopoulos B."/>
            <person name="Baker S."/>
            <person name="Barry K."/>
            <person name="Bills G."/>
            <person name="Bluhm B."/>
            <person name="Cannon C."/>
            <person name="Castanera R."/>
            <person name="Culley D."/>
            <person name="Daum C."/>
            <person name="Ezra D."/>
            <person name="Gonzalez J."/>
            <person name="Henrissat B."/>
            <person name="Kuo A."/>
            <person name="Liang C."/>
            <person name="Lipzen A."/>
            <person name="Lutzoni F."/>
            <person name="Magnuson J."/>
            <person name="Mondo S."/>
            <person name="Nolan M."/>
            <person name="Ohm R."/>
            <person name="Pangilinan J."/>
            <person name="Park H.-J."/>
            <person name="Ramirez L."/>
            <person name="Alfaro M."/>
            <person name="Sun H."/>
            <person name="Tritt A."/>
            <person name="Yoshinaga Y."/>
            <person name="Zwiers L.-H."/>
            <person name="Turgeon B."/>
            <person name="Goodwin S."/>
            <person name="Spatafora J."/>
            <person name="Crous P."/>
            <person name="Grigoriev I."/>
        </authorList>
    </citation>
    <scope>NUCLEOTIDE SEQUENCE</scope>
    <source>
        <strain evidence="2">CBS 119925</strain>
    </source>
</reference>
<dbReference type="EMBL" id="MU006572">
    <property type="protein sequence ID" value="KAF2747485.1"/>
    <property type="molecule type" value="Genomic_DNA"/>
</dbReference>
<name>A0A6A6VAB2_9PLEO</name>
<keyword evidence="1" id="KW-0472">Membrane</keyword>
<feature type="transmembrane region" description="Helical" evidence="1">
    <location>
        <begin position="130"/>
        <end position="149"/>
    </location>
</feature>
<evidence type="ECO:0000256" key="1">
    <source>
        <dbReference type="SAM" id="Phobius"/>
    </source>
</evidence>
<protein>
    <recommendedName>
        <fullName evidence="4">Transmembrane protein</fullName>
    </recommendedName>
</protein>
<keyword evidence="1" id="KW-0812">Transmembrane</keyword>
<evidence type="ECO:0000313" key="2">
    <source>
        <dbReference type="EMBL" id="KAF2747485.1"/>
    </source>
</evidence>
<proteinExistence type="predicted"/>
<evidence type="ECO:0000313" key="3">
    <source>
        <dbReference type="Proteomes" id="UP000799440"/>
    </source>
</evidence>
<gene>
    <name evidence="2" type="ORF">M011DRAFT_45202</name>
</gene>
<dbReference type="AlphaFoldDB" id="A0A6A6VAB2"/>
<organism evidence="2 3">
    <name type="scientific">Sporormia fimetaria CBS 119925</name>
    <dbReference type="NCBI Taxonomy" id="1340428"/>
    <lineage>
        <taxon>Eukaryota</taxon>
        <taxon>Fungi</taxon>
        <taxon>Dikarya</taxon>
        <taxon>Ascomycota</taxon>
        <taxon>Pezizomycotina</taxon>
        <taxon>Dothideomycetes</taxon>
        <taxon>Pleosporomycetidae</taxon>
        <taxon>Pleosporales</taxon>
        <taxon>Sporormiaceae</taxon>
        <taxon>Sporormia</taxon>
    </lineage>
</organism>
<accession>A0A6A6VAB2</accession>
<evidence type="ECO:0008006" key="4">
    <source>
        <dbReference type="Google" id="ProtNLM"/>
    </source>
</evidence>